<dbReference type="PRINTS" id="PR00081">
    <property type="entry name" value="GDHRDH"/>
</dbReference>
<comment type="caution">
    <text evidence="2">The sequence shown here is derived from an EMBL/GenBank/DDBJ whole genome shotgun (WGS) entry which is preliminary data.</text>
</comment>
<dbReference type="PRINTS" id="PR00080">
    <property type="entry name" value="SDRFAMILY"/>
</dbReference>
<evidence type="ECO:0000313" key="3">
    <source>
        <dbReference type="Proteomes" id="UP001620597"/>
    </source>
</evidence>
<name>A0ABW8NM41_9GAMM</name>
<dbReference type="InterPro" id="IPR002347">
    <property type="entry name" value="SDR_fam"/>
</dbReference>
<dbReference type="GO" id="GO:0016491">
    <property type="term" value="F:oxidoreductase activity"/>
    <property type="evidence" value="ECO:0007669"/>
    <property type="project" value="UniProtKB-KW"/>
</dbReference>
<dbReference type="EC" id="1.-.-.-" evidence="2"/>
<dbReference type="PANTHER" id="PTHR42760">
    <property type="entry name" value="SHORT-CHAIN DEHYDROGENASES/REDUCTASES FAMILY MEMBER"/>
    <property type="match status" value="1"/>
</dbReference>
<dbReference type="PANTHER" id="PTHR42760:SF124">
    <property type="entry name" value="SHORT-CHAIN DEHYDROGENASE_REDUCTASE"/>
    <property type="match status" value="1"/>
</dbReference>
<reference evidence="2 3" key="1">
    <citation type="submission" date="2024-03" db="EMBL/GenBank/DDBJ databases">
        <title>High-quality draft genome sequence of Oceanobacter sp. wDCs-4.</title>
        <authorList>
            <person name="Dong C."/>
        </authorList>
    </citation>
    <scope>NUCLEOTIDE SEQUENCE [LARGE SCALE GENOMIC DNA]</scope>
    <source>
        <strain evidence="3">wDCs-4</strain>
    </source>
</reference>
<dbReference type="EMBL" id="JBBKTX010000023">
    <property type="protein sequence ID" value="MFK4754038.1"/>
    <property type="molecule type" value="Genomic_DNA"/>
</dbReference>
<protein>
    <submittedName>
        <fullName evidence="2">SDR family oxidoreductase</fullName>
        <ecNumber evidence="2">1.-.-.-</ecNumber>
    </submittedName>
</protein>
<proteinExistence type="inferred from homology"/>
<evidence type="ECO:0000256" key="1">
    <source>
        <dbReference type="ARBA" id="ARBA00006484"/>
    </source>
</evidence>
<gene>
    <name evidence="2" type="ORF">WG929_16625</name>
</gene>
<dbReference type="CDD" id="cd05233">
    <property type="entry name" value="SDR_c"/>
    <property type="match status" value="1"/>
</dbReference>
<keyword evidence="2" id="KW-0560">Oxidoreductase</keyword>
<dbReference type="Pfam" id="PF13561">
    <property type="entry name" value="adh_short_C2"/>
    <property type="match status" value="1"/>
</dbReference>
<keyword evidence="3" id="KW-1185">Reference proteome</keyword>
<accession>A0ABW8NM41</accession>
<dbReference type="Gene3D" id="3.40.50.720">
    <property type="entry name" value="NAD(P)-binding Rossmann-like Domain"/>
    <property type="match status" value="1"/>
</dbReference>
<dbReference type="RefSeq" id="WP_416207005.1">
    <property type="nucleotide sequence ID" value="NZ_JBBKTX010000023.1"/>
</dbReference>
<dbReference type="SUPFAM" id="SSF51735">
    <property type="entry name" value="NAD(P)-binding Rossmann-fold domains"/>
    <property type="match status" value="1"/>
</dbReference>
<evidence type="ECO:0000313" key="2">
    <source>
        <dbReference type="EMBL" id="MFK4754038.1"/>
    </source>
</evidence>
<comment type="similarity">
    <text evidence="1">Belongs to the short-chain dehydrogenases/reductases (SDR) family.</text>
</comment>
<sequence length="260" mass="27338">MNTNTSGRLAGKVAIVTGSGSGIGRSCALMFAAAGAQVVGADINASTASQTDELAAQQGTPMFSVAPCDLTQPDDVQQLIDQCIKRHGRLDILVNAGAFGAFAWLEEMDFFEGWKRTLDGELSVVFLACQKAWPHLKASGSAAIINFASANAHQAFKPLPAIAHCAGKGGVLAMTRQLAMEGRGFNIRANTISPALIETTATREPLENIPGFRQDVLAKTMIKRLGKPEDIGYAALYLASDEASWVTGADLPVDGGSTAW</sequence>
<dbReference type="InterPro" id="IPR036291">
    <property type="entry name" value="NAD(P)-bd_dom_sf"/>
</dbReference>
<dbReference type="Proteomes" id="UP001620597">
    <property type="component" value="Unassembled WGS sequence"/>
</dbReference>
<organism evidence="2 3">
    <name type="scientific">Oceanobacter antarcticus</name>
    <dbReference type="NCBI Taxonomy" id="3133425"/>
    <lineage>
        <taxon>Bacteria</taxon>
        <taxon>Pseudomonadati</taxon>
        <taxon>Pseudomonadota</taxon>
        <taxon>Gammaproteobacteria</taxon>
        <taxon>Oceanospirillales</taxon>
        <taxon>Oceanospirillaceae</taxon>
        <taxon>Oceanobacter</taxon>
    </lineage>
</organism>